<comment type="caution">
    <text evidence="1">The sequence shown here is derived from an EMBL/GenBank/DDBJ whole genome shotgun (WGS) entry which is preliminary data.</text>
</comment>
<dbReference type="EMBL" id="SFAZ01000037">
    <property type="protein sequence ID" value="TRU79627.1"/>
    <property type="molecule type" value="Genomic_DNA"/>
</dbReference>
<dbReference type="AlphaFoldDB" id="A0A552I853"/>
<proteinExistence type="predicted"/>
<evidence type="ECO:0000313" key="2">
    <source>
        <dbReference type="Proteomes" id="UP000320674"/>
    </source>
</evidence>
<dbReference type="Proteomes" id="UP000320674">
    <property type="component" value="Unassembled WGS sequence"/>
</dbReference>
<accession>A0A552I853</accession>
<dbReference type="GO" id="GO:0032259">
    <property type="term" value="P:methylation"/>
    <property type="evidence" value="ECO:0007669"/>
    <property type="project" value="UniProtKB-KW"/>
</dbReference>
<dbReference type="InterPro" id="IPR029063">
    <property type="entry name" value="SAM-dependent_MTases_sf"/>
</dbReference>
<protein>
    <submittedName>
        <fullName evidence="1">Class I SAM-dependent methyltransferase</fullName>
    </submittedName>
</protein>
<organism evidence="1 2">
    <name type="scientific">Microcystis viridis Mv_BB_P_19951000_S68D</name>
    <dbReference type="NCBI Taxonomy" id="2486270"/>
    <lineage>
        <taxon>Bacteria</taxon>
        <taxon>Bacillati</taxon>
        <taxon>Cyanobacteriota</taxon>
        <taxon>Cyanophyceae</taxon>
        <taxon>Oscillatoriophycideae</taxon>
        <taxon>Chroococcales</taxon>
        <taxon>Microcystaceae</taxon>
        <taxon>Microcystis</taxon>
    </lineage>
</organism>
<dbReference type="CDD" id="cd02440">
    <property type="entry name" value="AdoMet_MTases"/>
    <property type="match status" value="1"/>
</dbReference>
<reference evidence="1 2" key="1">
    <citation type="submission" date="2019-01" db="EMBL/GenBank/DDBJ databases">
        <title>Coherence of Microcystis species and biogeography revealed through population genomics.</title>
        <authorList>
            <person name="Perez-Carrascal O.M."/>
            <person name="Terrat Y."/>
            <person name="Giani A."/>
            <person name="Fortin N."/>
            <person name="Tromas N."/>
            <person name="Shapiro B.J."/>
        </authorList>
    </citation>
    <scope>NUCLEOTIDE SEQUENCE [LARGE SCALE GENOMIC DNA]</scope>
    <source>
        <strain evidence="1">Mv_BB_P_19951000_S68D</strain>
    </source>
</reference>
<dbReference type="Pfam" id="PF13489">
    <property type="entry name" value="Methyltransf_23"/>
    <property type="match status" value="1"/>
</dbReference>
<dbReference type="SUPFAM" id="SSF53335">
    <property type="entry name" value="S-adenosyl-L-methionine-dependent methyltransferases"/>
    <property type="match status" value="1"/>
</dbReference>
<dbReference type="PANTHER" id="PTHR43591">
    <property type="entry name" value="METHYLTRANSFERASE"/>
    <property type="match status" value="1"/>
</dbReference>
<sequence>MNRDSSLLSSSSVAEFKRNSFDLESHLQNFLQLDQEILQAKLAIAKDSLAALAHQDFSWTNPDNFYQEKVKENYLFELSAWHLSSQEYIGETLRLIDDHGSGKVLDFGGGIGTHALAAAMNSRVEQVIYCDLNPLHHQFVRFRAKQLNLDTNKLSFYTEIPEQLKFDTIICLDVIEHLPSPTAQLKKFYDWLNPGGKLIINWYFFKGFNQEYPFHLDDPKIIESFFQTLQKDFLEIFHPYHITVRSYRKNQQLSEEDQTRG</sequence>
<dbReference type="Gene3D" id="3.40.50.150">
    <property type="entry name" value="Vaccinia Virus protein VP39"/>
    <property type="match status" value="1"/>
</dbReference>
<keyword evidence="1" id="KW-0489">Methyltransferase</keyword>
<gene>
    <name evidence="1" type="ORF">EWV77_02215</name>
</gene>
<name>A0A552I853_MICVR</name>
<dbReference type="GO" id="GO:0008168">
    <property type="term" value="F:methyltransferase activity"/>
    <property type="evidence" value="ECO:0007669"/>
    <property type="project" value="UniProtKB-KW"/>
</dbReference>
<keyword evidence="1" id="KW-0808">Transferase</keyword>
<evidence type="ECO:0000313" key="1">
    <source>
        <dbReference type="EMBL" id="TRU79627.1"/>
    </source>
</evidence>